<accession>W4FG24</accession>
<reference evidence="1" key="1">
    <citation type="submission" date="2013-12" db="EMBL/GenBank/DDBJ databases">
        <title>The Genome Sequence of Aphanomyces astaci APO3.</title>
        <authorList>
            <consortium name="The Broad Institute Genomics Platform"/>
            <person name="Russ C."/>
            <person name="Tyler B."/>
            <person name="van West P."/>
            <person name="Dieguez-Uribeondo J."/>
            <person name="Young S.K."/>
            <person name="Zeng Q."/>
            <person name="Gargeya S."/>
            <person name="Fitzgerald M."/>
            <person name="Abouelleil A."/>
            <person name="Alvarado L."/>
            <person name="Chapman S.B."/>
            <person name="Gainer-Dewar J."/>
            <person name="Goldberg J."/>
            <person name="Griggs A."/>
            <person name="Gujja S."/>
            <person name="Hansen M."/>
            <person name="Howarth C."/>
            <person name="Imamovic A."/>
            <person name="Ireland A."/>
            <person name="Larimer J."/>
            <person name="McCowan C."/>
            <person name="Murphy C."/>
            <person name="Pearson M."/>
            <person name="Poon T.W."/>
            <person name="Priest M."/>
            <person name="Roberts A."/>
            <person name="Saif S."/>
            <person name="Shea T."/>
            <person name="Sykes S."/>
            <person name="Wortman J."/>
            <person name="Nusbaum C."/>
            <person name="Birren B."/>
        </authorList>
    </citation>
    <scope>NUCLEOTIDE SEQUENCE [LARGE SCALE GENOMIC DNA]</scope>
    <source>
        <strain evidence="1">APO3</strain>
    </source>
</reference>
<protein>
    <submittedName>
        <fullName evidence="1">Uncharacterized protein</fullName>
    </submittedName>
</protein>
<gene>
    <name evidence="1" type="ORF">H257_17601</name>
</gene>
<proteinExistence type="predicted"/>
<sequence>MPLHVKQFDQGVKNAAYSLTRSAKERHHVVVAARIAQTIQYNTQGFDSKTTVTFGGHQNMGYAKAGIQLVHAKDIETKLEHAVSVGHVHKAKSCVWYDGTLDSTVQETK</sequence>
<evidence type="ECO:0000313" key="1">
    <source>
        <dbReference type="EMBL" id="ETV65791.1"/>
    </source>
</evidence>
<name>W4FG24_APHAT</name>
<dbReference type="EMBL" id="KI913224">
    <property type="protein sequence ID" value="ETV65791.1"/>
    <property type="molecule type" value="Genomic_DNA"/>
</dbReference>
<dbReference type="VEuPathDB" id="FungiDB:H257_17601"/>
<dbReference type="GeneID" id="20819597"/>
<dbReference type="RefSeq" id="XP_009844766.1">
    <property type="nucleotide sequence ID" value="XM_009846464.1"/>
</dbReference>
<dbReference type="AlphaFoldDB" id="W4FG24"/>
<organism evidence="1">
    <name type="scientific">Aphanomyces astaci</name>
    <name type="common">Crayfish plague agent</name>
    <dbReference type="NCBI Taxonomy" id="112090"/>
    <lineage>
        <taxon>Eukaryota</taxon>
        <taxon>Sar</taxon>
        <taxon>Stramenopiles</taxon>
        <taxon>Oomycota</taxon>
        <taxon>Saprolegniomycetes</taxon>
        <taxon>Saprolegniales</taxon>
        <taxon>Verrucalvaceae</taxon>
        <taxon>Aphanomyces</taxon>
    </lineage>
</organism>